<comment type="similarity">
    <text evidence="7">Belongs to the carotenoid/retinoid oxidoreductase family. CrtISO subfamily.</text>
</comment>
<evidence type="ECO:0000313" key="21">
    <source>
        <dbReference type="EMBL" id="CAD8286206.1"/>
    </source>
</evidence>
<dbReference type="Gene3D" id="3.50.50.60">
    <property type="entry name" value="FAD/NAD(P)-binding domain"/>
    <property type="match status" value="2"/>
</dbReference>
<evidence type="ECO:0000256" key="2">
    <source>
        <dbReference type="ARBA" id="ARBA00001911"/>
    </source>
</evidence>
<evidence type="ECO:0000256" key="18">
    <source>
        <dbReference type="ARBA" id="ARBA00023235"/>
    </source>
</evidence>
<dbReference type="UniPathway" id="UPA00803"/>
<keyword evidence="15" id="KW-0809">Transit peptide</keyword>
<keyword evidence="18" id="KW-0413">Isomerase</keyword>
<dbReference type="InterPro" id="IPR036188">
    <property type="entry name" value="FAD/NAD-bd_sf"/>
</dbReference>
<keyword evidence="17" id="KW-0472">Membrane</keyword>
<evidence type="ECO:0000256" key="13">
    <source>
        <dbReference type="ARBA" id="ARBA00022827"/>
    </source>
</evidence>
<keyword evidence="12" id="KW-0125">Carotenoid biosynthesis</keyword>
<dbReference type="PANTHER" id="PTHR46313">
    <property type="match status" value="1"/>
</dbReference>
<evidence type="ECO:0000256" key="19">
    <source>
        <dbReference type="SAM" id="MobiDB-lite"/>
    </source>
</evidence>
<sequence>MGGLATAARMVAGGARVLVLEKYTIPGGSAAYFQRDGYTFDVGSSMMFGLGDRGTTNLLTECLRTVGKSVETVLDPTQLHYHLPRSERHPQGLDVKVWNSYEAFVAELTSRFPHEAAGIRSFYGDAWKVFNALNAMDLKSLEEPRYLIEQLFKSPRGCLSLLGWLPANTGDIARKYISDPELLRFIDAECYIFSTVAACATPMVTSGMVFSDRHYGGIRYPKGGVGTLARKLAEGIEQAGGAILYRANATCVLFDEAGAAAGVRLSDGREFRSRAVVSNATRWDTFGRLLGGREPPEAEKLFLSRYKKSPSFFSMHLGIRADVLPPGTECHHVVVDDWDKMEEARHTLFISIPSLLDPSLAPDGHHTVHAFTPDWIDAWEGLSPEEYAREKDALCASLLRRMDARFPGISSAVTFKEVGTPRTHRRFLGRPDGTYGPIPSRNPLGIITMPFNTTDVPGLYCVGDSTFPGQGVNAVVFSGFGCAHRALCDLGLEKSWPLVDSGYRALIRAARMAAQKMGPKDGEQEPAEVTRSGAPLGTGARPPVPVTNNIITFAHQPAHVQQQQQQ</sequence>
<keyword evidence="10" id="KW-0285">Flavoprotein</keyword>
<evidence type="ECO:0000256" key="9">
    <source>
        <dbReference type="ARBA" id="ARBA00022528"/>
    </source>
</evidence>
<comment type="cofactor">
    <cofactor evidence="4">
        <name>FAD</name>
        <dbReference type="ChEBI" id="CHEBI:57692"/>
    </cofactor>
</comment>
<dbReference type="GO" id="GO:0046608">
    <property type="term" value="F:carotenoid isomerase activity"/>
    <property type="evidence" value="ECO:0007669"/>
    <property type="project" value="InterPro"/>
</dbReference>
<comment type="cofactor">
    <cofactor evidence="2">
        <name>NAD(+)</name>
        <dbReference type="ChEBI" id="CHEBI:57540"/>
    </cofactor>
</comment>
<dbReference type="InterPro" id="IPR002937">
    <property type="entry name" value="Amino_oxidase"/>
</dbReference>
<dbReference type="EMBL" id="HBEC01013588">
    <property type="protein sequence ID" value="CAD8286206.1"/>
    <property type="molecule type" value="Transcribed_RNA"/>
</dbReference>
<protein>
    <recommendedName>
        <fullName evidence="8">prolycopene isomerase</fullName>
        <ecNumber evidence="8">5.2.1.13</ecNumber>
    </recommendedName>
</protein>
<keyword evidence="16" id="KW-0520">NAD</keyword>
<feature type="domain" description="Amine oxidase" evidence="20">
    <location>
        <begin position="1"/>
        <end position="485"/>
    </location>
</feature>
<evidence type="ECO:0000256" key="4">
    <source>
        <dbReference type="ARBA" id="ARBA00001974"/>
    </source>
</evidence>
<name>A0A7R9YTZ1_9CHLO</name>
<evidence type="ECO:0000256" key="6">
    <source>
        <dbReference type="ARBA" id="ARBA00004900"/>
    </source>
</evidence>
<comment type="catalytic activity">
    <reaction evidence="1">
        <text>7,7',9,9'-tetra-cis-lycopene = all-trans-lycopene</text>
        <dbReference type="Rhea" id="RHEA:30971"/>
        <dbReference type="ChEBI" id="CHEBI:15948"/>
        <dbReference type="ChEBI" id="CHEBI:62466"/>
        <dbReference type="EC" id="5.2.1.13"/>
    </reaction>
</comment>
<comment type="cofactor">
    <cofactor evidence="3">
        <name>NADP(+)</name>
        <dbReference type="ChEBI" id="CHEBI:58349"/>
    </cofactor>
</comment>
<keyword evidence="14" id="KW-0521">NADP</keyword>
<evidence type="ECO:0000256" key="11">
    <source>
        <dbReference type="ARBA" id="ARBA00022640"/>
    </source>
</evidence>
<evidence type="ECO:0000256" key="12">
    <source>
        <dbReference type="ARBA" id="ARBA00022746"/>
    </source>
</evidence>
<evidence type="ECO:0000256" key="7">
    <source>
        <dbReference type="ARBA" id="ARBA00005855"/>
    </source>
</evidence>
<evidence type="ECO:0000256" key="16">
    <source>
        <dbReference type="ARBA" id="ARBA00023027"/>
    </source>
</evidence>
<dbReference type="PANTHER" id="PTHR46313:SF3">
    <property type="entry name" value="PROLYCOPENE ISOMERASE, CHLOROPLASTIC"/>
    <property type="match status" value="1"/>
</dbReference>
<comment type="subcellular location">
    <subcellularLocation>
        <location evidence="5">Plastid</location>
        <location evidence="5">Chloroplast membrane</location>
        <topology evidence="5">Peripheral membrane protein</topology>
    </subcellularLocation>
</comment>
<organism evidence="21">
    <name type="scientific">Chlamydomonas euryale</name>
    <dbReference type="NCBI Taxonomy" id="1486919"/>
    <lineage>
        <taxon>Eukaryota</taxon>
        <taxon>Viridiplantae</taxon>
        <taxon>Chlorophyta</taxon>
        <taxon>core chlorophytes</taxon>
        <taxon>Chlorophyceae</taxon>
        <taxon>CS clade</taxon>
        <taxon>Chlamydomonadales</taxon>
        <taxon>Chlamydomonadaceae</taxon>
        <taxon>Chlamydomonas</taxon>
    </lineage>
</organism>
<dbReference type="InterPro" id="IPR014101">
    <property type="entry name" value="CrtISO"/>
</dbReference>
<evidence type="ECO:0000256" key="1">
    <source>
        <dbReference type="ARBA" id="ARBA00000004"/>
    </source>
</evidence>
<dbReference type="NCBIfam" id="TIGR02730">
    <property type="entry name" value="carot_isom"/>
    <property type="match status" value="1"/>
</dbReference>
<dbReference type="SUPFAM" id="SSF51905">
    <property type="entry name" value="FAD/NAD(P)-binding domain"/>
    <property type="match status" value="1"/>
</dbReference>
<evidence type="ECO:0000256" key="15">
    <source>
        <dbReference type="ARBA" id="ARBA00022946"/>
    </source>
</evidence>
<dbReference type="InterPro" id="IPR045892">
    <property type="entry name" value="CrtISO-like"/>
</dbReference>
<evidence type="ECO:0000256" key="8">
    <source>
        <dbReference type="ARBA" id="ARBA00012419"/>
    </source>
</evidence>
<keyword evidence="13" id="KW-0274">FAD</keyword>
<evidence type="ECO:0000256" key="17">
    <source>
        <dbReference type="ARBA" id="ARBA00023136"/>
    </source>
</evidence>
<dbReference type="AlphaFoldDB" id="A0A7R9YTZ1"/>
<evidence type="ECO:0000259" key="20">
    <source>
        <dbReference type="Pfam" id="PF01593"/>
    </source>
</evidence>
<dbReference type="Pfam" id="PF01593">
    <property type="entry name" value="Amino_oxidase"/>
    <property type="match status" value="1"/>
</dbReference>
<evidence type="ECO:0000256" key="5">
    <source>
        <dbReference type="ARBA" id="ARBA00004258"/>
    </source>
</evidence>
<dbReference type="GO" id="GO:0016117">
    <property type="term" value="P:carotenoid biosynthetic process"/>
    <property type="evidence" value="ECO:0007669"/>
    <property type="project" value="UniProtKB-KW"/>
</dbReference>
<evidence type="ECO:0000256" key="3">
    <source>
        <dbReference type="ARBA" id="ARBA00001937"/>
    </source>
</evidence>
<evidence type="ECO:0000256" key="10">
    <source>
        <dbReference type="ARBA" id="ARBA00022630"/>
    </source>
</evidence>
<reference evidence="21" key="1">
    <citation type="submission" date="2021-01" db="EMBL/GenBank/DDBJ databases">
        <authorList>
            <person name="Corre E."/>
            <person name="Pelletier E."/>
            <person name="Niang G."/>
            <person name="Scheremetjew M."/>
            <person name="Finn R."/>
            <person name="Kale V."/>
            <person name="Holt S."/>
            <person name="Cochrane G."/>
            <person name="Meng A."/>
            <person name="Brown T."/>
            <person name="Cohen L."/>
        </authorList>
    </citation>
    <scope>NUCLEOTIDE SEQUENCE</scope>
    <source>
        <strain evidence="21">CCMP219</strain>
    </source>
</reference>
<keyword evidence="9" id="KW-0150">Chloroplast</keyword>
<accession>A0A7R9YTZ1</accession>
<dbReference type="EC" id="5.2.1.13" evidence="8"/>
<gene>
    <name evidence="21" type="ORF">CEUR00632_LOCUS6244</name>
</gene>
<dbReference type="GO" id="GO:0016491">
    <property type="term" value="F:oxidoreductase activity"/>
    <property type="evidence" value="ECO:0007669"/>
    <property type="project" value="InterPro"/>
</dbReference>
<comment type="pathway">
    <text evidence="6">Carotenoid biosynthesis; lycopene biosynthesis.</text>
</comment>
<proteinExistence type="inferred from homology"/>
<evidence type="ECO:0000256" key="14">
    <source>
        <dbReference type="ARBA" id="ARBA00022857"/>
    </source>
</evidence>
<keyword evidence="11" id="KW-0934">Plastid</keyword>
<feature type="region of interest" description="Disordered" evidence="19">
    <location>
        <begin position="516"/>
        <end position="546"/>
    </location>
</feature>
<dbReference type="GO" id="GO:0031969">
    <property type="term" value="C:chloroplast membrane"/>
    <property type="evidence" value="ECO:0007669"/>
    <property type="project" value="UniProtKB-SubCell"/>
</dbReference>